<evidence type="ECO:0000259" key="3">
    <source>
        <dbReference type="PROSITE" id="PS51109"/>
    </source>
</evidence>
<dbReference type="InterPro" id="IPR011098">
    <property type="entry name" value="G5_dom"/>
</dbReference>
<dbReference type="InterPro" id="IPR052913">
    <property type="entry name" value="Glycopeptide_resist_protein"/>
</dbReference>
<dbReference type="PANTHER" id="PTHR35788">
    <property type="entry name" value="EXPORTED PROTEIN-RELATED"/>
    <property type="match status" value="1"/>
</dbReference>
<accession>A0A5J6SRU9</accession>
<evidence type="ECO:0000256" key="2">
    <source>
        <dbReference type="SAM" id="MobiDB-lite"/>
    </source>
</evidence>
<dbReference type="SMART" id="SM01208">
    <property type="entry name" value="G5"/>
    <property type="match status" value="1"/>
</dbReference>
<dbReference type="Gene3D" id="2.20.230.10">
    <property type="entry name" value="Resuscitation-promoting factor rpfb"/>
    <property type="match status" value="1"/>
</dbReference>
<reference evidence="4 5" key="1">
    <citation type="submission" date="2018-07" db="EMBL/GenBank/DDBJ databases">
        <title>Complete genome sequence of Psychrobacillus sp. PB01, isolated from iceberg, and comparative genome analysis of Psychrobacillus strains.</title>
        <authorList>
            <person name="Lee P.C."/>
        </authorList>
    </citation>
    <scope>NUCLEOTIDE SEQUENCE [LARGE SCALE GENOMIC DNA]</scope>
    <source>
        <strain evidence="4 5">PB01</strain>
    </source>
</reference>
<dbReference type="Proteomes" id="UP000325517">
    <property type="component" value="Chromosome"/>
</dbReference>
<evidence type="ECO:0000256" key="1">
    <source>
        <dbReference type="ARBA" id="ARBA00022729"/>
    </source>
</evidence>
<dbReference type="RefSeq" id="WP_151700481.1">
    <property type="nucleotide sequence ID" value="NZ_CP031223.1"/>
</dbReference>
<sequence length="449" mass="50266">MKIIRKTFLLFILIFILVYLWAGNFTPWQQSVKADSEISGSTIGGQEVEFLKKNEISTLLNSKILEWKERPILLTGNHTNLTLQPDWFTFDVESTVEQYFNELDKPWYAFWKSTPTINIPLQFSVNPEVNSLIEQQAQLNKEDTLASIISQVGVLSSGPIESVALDFSLFETERVAFDVEEIPSTSHGLENIVSALNDQVIGSGEVFSLLEHLSDVDLGTNNEAVDFVASMIYSVLLQTNYEVVERHSQGEIPLYLEPGIEAGIHRNKNEDLKFMNVNNSPAKLKLTIKDSSLLVELYSIPLDTIAKNQVRDSLEIKPRTIYRYSSELSPGQEELIQEGESGLRVYVYRTISEKAGPFEKEELISQDYYPLKNRIILRSSLTPEVPAISDPDLTIDMNGDGLPDIEKTPLTDSSGSGVTDHSTSGEVSNELPEGSYYDKAGNIIEQGSE</sequence>
<dbReference type="PANTHER" id="PTHR35788:SF1">
    <property type="entry name" value="EXPORTED PROTEIN"/>
    <property type="match status" value="1"/>
</dbReference>
<keyword evidence="5" id="KW-1185">Reference proteome</keyword>
<proteinExistence type="predicted"/>
<dbReference type="InterPro" id="IPR007391">
    <property type="entry name" value="Vancomycin_resist_VanW"/>
</dbReference>
<feature type="region of interest" description="Disordered" evidence="2">
    <location>
        <begin position="392"/>
        <end position="449"/>
    </location>
</feature>
<keyword evidence="1" id="KW-0732">Signal</keyword>
<organism evidence="4 5">
    <name type="scientific">Psychrobacillus glaciei</name>
    <dbReference type="NCBI Taxonomy" id="2283160"/>
    <lineage>
        <taxon>Bacteria</taxon>
        <taxon>Bacillati</taxon>
        <taxon>Bacillota</taxon>
        <taxon>Bacilli</taxon>
        <taxon>Bacillales</taxon>
        <taxon>Bacillaceae</taxon>
        <taxon>Psychrobacillus</taxon>
    </lineage>
</organism>
<protein>
    <recommendedName>
        <fullName evidence="3">G5 domain-containing protein</fullName>
    </recommendedName>
</protein>
<feature type="compositionally biased region" description="Polar residues" evidence="2">
    <location>
        <begin position="410"/>
        <end position="427"/>
    </location>
</feature>
<dbReference type="Pfam" id="PF07501">
    <property type="entry name" value="G5"/>
    <property type="match status" value="1"/>
</dbReference>
<dbReference type="OrthoDB" id="2691125at2"/>
<dbReference type="EMBL" id="CP031223">
    <property type="protein sequence ID" value="QFF99574.1"/>
    <property type="molecule type" value="Genomic_DNA"/>
</dbReference>
<dbReference type="KEGG" id="psyo:PB01_12440"/>
<evidence type="ECO:0000313" key="5">
    <source>
        <dbReference type="Proteomes" id="UP000325517"/>
    </source>
</evidence>
<dbReference type="PROSITE" id="PS51109">
    <property type="entry name" value="G5"/>
    <property type="match status" value="1"/>
</dbReference>
<dbReference type="AlphaFoldDB" id="A0A5J6SRU9"/>
<evidence type="ECO:0000313" key="4">
    <source>
        <dbReference type="EMBL" id="QFF99574.1"/>
    </source>
</evidence>
<feature type="domain" description="G5" evidence="3">
    <location>
        <begin position="302"/>
        <end position="382"/>
    </location>
</feature>
<dbReference type="Pfam" id="PF04294">
    <property type="entry name" value="VanW"/>
    <property type="match status" value="1"/>
</dbReference>
<name>A0A5J6SRU9_9BACI</name>
<gene>
    <name evidence="4" type="ORF">PB01_12440</name>
</gene>